<dbReference type="Pfam" id="PF13407">
    <property type="entry name" value="Peripla_BP_4"/>
    <property type="match status" value="1"/>
</dbReference>
<evidence type="ECO:0000256" key="1">
    <source>
        <dbReference type="ARBA" id="ARBA00004418"/>
    </source>
</evidence>
<keyword evidence="3" id="KW-0732">Signal</keyword>
<evidence type="ECO:0000259" key="4">
    <source>
        <dbReference type="Pfam" id="PF13407"/>
    </source>
</evidence>
<accession>A0A2S4S489</accession>
<dbReference type="PANTHER" id="PTHR30036:SF7">
    <property type="entry name" value="ABC TRANSPORTER PERIPLASMIC-BINDING PROTEIN YPHF"/>
    <property type="match status" value="1"/>
</dbReference>
<dbReference type="OrthoDB" id="3837830at2"/>
<organism evidence="5 6">
    <name type="scientific">Citrobacter amalonaticus</name>
    <dbReference type="NCBI Taxonomy" id="35703"/>
    <lineage>
        <taxon>Bacteria</taxon>
        <taxon>Pseudomonadati</taxon>
        <taxon>Pseudomonadota</taxon>
        <taxon>Gammaproteobacteria</taxon>
        <taxon>Enterobacterales</taxon>
        <taxon>Enterobacteriaceae</taxon>
        <taxon>Citrobacter</taxon>
    </lineage>
</organism>
<dbReference type="RefSeq" id="WP_103775563.1">
    <property type="nucleotide sequence ID" value="NZ_PQLX01000001.1"/>
</dbReference>
<comment type="caution">
    <text evidence="5">The sequence shown here is derived from an EMBL/GenBank/DDBJ whole genome shotgun (WGS) entry which is preliminary data.</text>
</comment>
<reference evidence="5 6" key="1">
    <citation type="submission" date="2018-01" db="EMBL/GenBank/DDBJ databases">
        <title>Complete genome sequences of 14 Citrobacter spp. isolated from plant in Canada.</title>
        <authorList>
            <person name="Bhandare S.G."/>
            <person name="Colavecchio A."/>
            <person name="Jeukens J."/>
            <person name="Emond-Rheault J.-G."/>
            <person name="Freschi L."/>
            <person name="Hamel J."/>
            <person name="Kukavica-Ibrulj I."/>
            <person name="Levesque R."/>
            <person name="Goodridge L."/>
        </authorList>
    </citation>
    <scope>NUCLEOTIDE SEQUENCE [LARGE SCALE GENOMIC DNA]</scope>
    <source>
        <strain evidence="5 6">S1285</strain>
    </source>
</reference>
<evidence type="ECO:0000256" key="2">
    <source>
        <dbReference type="ARBA" id="ARBA00007639"/>
    </source>
</evidence>
<dbReference type="PANTHER" id="PTHR30036">
    <property type="entry name" value="D-XYLOSE-BINDING PERIPLASMIC PROTEIN"/>
    <property type="match status" value="1"/>
</dbReference>
<proteinExistence type="inferred from homology"/>
<dbReference type="InterPro" id="IPR050555">
    <property type="entry name" value="Bact_Solute-Bind_Prot2"/>
</dbReference>
<gene>
    <name evidence="5" type="ORF">C3430_06315</name>
</gene>
<dbReference type="AlphaFoldDB" id="A0A2S4S489"/>
<name>A0A2S4S489_CITAM</name>
<dbReference type="Gene3D" id="3.40.50.2300">
    <property type="match status" value="2"/>
</dbReference>
<feature type="signal peptide" evidence="3">
    <location>
        <begin position="1"/>
        <end position="26"/>
    </location>
</feature>
<evidence type="ECO:0000313" key="6">
    <source>
        <dbReference type="Proteomes" id="UP000237003"/>
    </source>
</evidence>
<protein>
    <submittedName>
        <fullName evidence="5">Sugar ABC transporter substrate-binding protein</fullName>
    </submittedName>
</protein>
<dbReference type="Proteomes" id="UP000237003">
    <property type="component" value="Unassembled WGS sequence"/>
</dbReference>
<comment type="subcellular location">
    <subcellularLocation>
        <location evidence="1">Periplasm</location>
    </subcellularLocation>
</comment>
<dbReference type="InterPro" id="IPR028082">
    <property type="entry name" value="Peripla_BP_I"/>
</dbReference>
<evidence type="ECO:0000256" key="3">
    <source>
        <dbReference type="SAM" id="SignalP"/>
    </source>
</evidence>
<evidence type="ECO:0000313" key="5">
    <source>
        <dbReference type="EMBL" id="POU68662.1"/>
    </source>
</evidence>
<feature type="domain" description="Periplasmic binding protein" evidence="4">
    <location>
        <begin position="41"/>
        <end position="293"/>
    </location>
</feature>
<feature type="chain" id="PRO_5015528351" evidence="3">
    <location>
        <begin position="27"/>
        <end position="327"/>
    </location>
</feature>
<dbReference type="GO" id="GO:0055085">
    <property type="term" value="P:transmembrane transport"/>
    <property type="evidence" value="ECO:0007669"/>
    <property type="project" value="UniProtKB-ARBA"/>
</dbReference>
<dbReference type="InterPro" id="IPR025997">
    <property type="entry name" value="SBP_2_dom"/>
</dbReference>
<sequence length="327" mass="34929">MSKNKVVSFFSCLLLTLLSISFPGFSAEKEITVGAIYLDTQGYYAGVRQGVQDAALENQAKIQLIETNAQGDISKESSFIDTLVARNVDAIILSAVSENGSSRAVRRASEAGIPVICYNTCINEKGVDKYVSAYLVGDPVEFGKKLGEAAADYFIAQKISAPKIAIINCEAFEVCVQRRKGFEEALKARVPGMQIVANQEGTVLDKAISVGEKLIISSSSLDAIMGESGGATLGAVKAVRNQGKAGKIAVFGSDMTTEIAQELQSYQVLKAVVDISGKKMGNAVFAQTMNVINKTPQANKIIPVDIDTYVKSEDGKQWLTTHVDGLP</sequence>
<dbReference type="EMBL" id="PQLX01000001">
    <property type="protein sequence ID" value="POU68662.1"/>
    <property type="molecule type" value="Genomic_DNA"/>
</dbReference>
<dbReference type="SUPFAM" id="SSF53822">
    <property type="entry name" value="Periplasmic binding protein-like I"/>
    <property type="match status" value="1"/>
</dbReference>
<dbReference type="GO" id="GO:0030246">
    <property type="term" value="F:carbohydrate binding"/>
    <property type="evidence" value="ECO:0007669"/>
    <property type="project" value="TreeGrafter"/>
</dbReference>
<dbReference type="GO" id="GO:0030288">
    <property type="term" value="C:outer membrane-bounded periplasmic space"/>
    <property type="evidence" value="ECO:0007669"/>
    <property type="project" value="TreeGrafter"/>
</dbReference>
<comment type="similarity">
    <text evidence="2">Belongs to the bacterial solute-binding protein 2 family.</text>
</comment>